<dbReference type="EMBL" id="MFKE01000018">
    <property type="protein sequence ID" value="OGG35094.1"/>
    <property type="molecule type" value="Genomic_DNA"/>
</dbReference>
<organism evidence="1 2">
    <name type="scientific">Candidatus Gottesmanbacteria bacterium RIFOXYB1_FULL_47_11</name>
    <dbReference type="NCBI Taxonomy" id="1798401"/>
    <lineage>
        <taxon>Bacteria</taxon>
        <taxon>Candidatus Gottesmaniibacteriota</taxon>
    </lineage>
</organism>
<sequence>MKAEFSELSKRLLQEDVNQGNAGMVLEHAADSDLTDVELKEMLVNALRNRASQKDEEARQVDASWGQIGKGRFEKTRADNLRKLADRFDQLFKKVIPPAGE</sequence>
<protein>
    <submittedName>
        <fullName evidence="1">Uncharacterized protein</fullName>
    </submittedName>
</protein>
<dbReference type="AlphaFoldDB" id="A0A1F6BDS9"/>
<proteinExistence type="predicted"/>
<evidence type="ECO:0000313" key="1">
    <source>
        <dbReference type="EMBL" id="OGG35094.1"/>
    </source>
</evidence>
<accession>A0A1F6BDS9</accession>
<name>A0A1F6BDS9_9BACT</name>
<dbReference type="STRING" id="1798401.A2363_01130"/>
<dbReference type="Proteomes" id="UP000176186">
    <property type="component" value="Unassembled WGS sequence"/>
</dbReference>
<gene>
    <name evidence="1" type="ORF">A2363_01130</name>
</gene>
<evidence type="ECO:0000313" key="2">
    <source>
        <dbReference type="Proteomes" id="UP000176186"/>
    </source>
</evidence>
<comment type="caution">
    <text evidence="1">The sequence shown here is derived from an EMBL/GenBank/DDBJ whole genome shotgun (WGS) entry which is preliminary data.</text>
</comment>
<reference evidence="1 2" key="1">
    <citation type="journal article" date="2016" name="Nat. Commun.">
        <title>Thousands of microbial genomes shed light on interconnected biogeochemical processes in an aquifer system.</title>
        <authorList>
            <person name="Anantharaman K."/>
            <person name="Brown C.T."/>
            <person name="Hug L.A."/>
            <person name="Sharon I."/>
            <person name="Castelle C.J."/>
            <person name="Probst A.J."/>
            <person name="Thomas B.C."/>
            <person name="Singh A."/>
            <person name="Wilkins M.J."/>
            <person name="Karaoz U."/>
            <person name="Brodie E.L."/>
            <person name="Williams K.H."/>
            <person name="Hubbard S.S."/>
            <person name="Banfield J.F."/>
        </authorList>
    </citation>
    <scope>NUCLEOTIDE SEQUENCE [LARGE SCALE GENOMIC DNA]</scope>
</reference>